<accession>A0A6C8Y5H7</accession>
<evidence type="ECO:0000313" key="3">
    <source>
        <dbReference type="EMBL" id="MIE72699.1"/>
    </source>
</evidence>
<gene>
    <name evidence="3" type="ORF">EL06_25765</name>
</gene>
<evidence type="ECO:0000256" key="2">
    <source>
        <dbReference type="SAM" id="SignalP"/>
    </source>
</evidence>
<dbReference type="Proteomes" id="UP000885362">
    <property type="component" value="Unassembled WGS sequence"/>
</dbReference>
<keyword evidence="2" id="KW-0732">Signal</keyword>
<feature type="coiled-coil region" evidence="1">
    <location>
        <begin position="199"/>
        <end position="226"/>
    </location>
</feature>
<proteinExistence type="predicted"/>
<name>A0A6C8Y5H7_SALDZ</name>
<dbReference type="Pfam" id="PF07996">
    <property type="entry name" value="T4SS"/>
    <property type="match status" value="1"/>
</dbReference>
<dbReference type="EMBL" id="RSHK01000042">
    <property type="protein sequence ID" value="MIE72699.1"/>
    <property type="molecule type" value="Genomic_DNA"/>
</dbReference>
<dbReference type="AlphaFoldDB" id="A0A6C8Y5H7"/>
<reference evidence="3" key="1">
    <citation type="submission" date="2018-08" db="EMBL/GenBank/DDBJ databases">
        <authorList>
            <consortium name="GenomeTrakr network: Whole genome sequencing for foodborne pathogen traceback"/>
        </authorList>
    </citation>
    <scope>NUCLEOTIDE SEQUENCE [LARGE SCALE GENOMIC DNA]</scope>
    <source>
        <strain evidence="3">FMA0132</strain>
    </source>
</reference>
<organism evidence="3">
    <name type="scientific">Salmonella diarizonae</name>
    <dbReference type="NCBI Taxonomy" id="59204"/>
    <lineage>
        <taxon>Bacteria</taxon>
        <taxon>Pseudomonadati</taxon>
        <taxon>Pseudomonadota</taxon>
        <taxon>Gammaproteobacteria</taxon>
        <taxon>Enterobacterales</taxon>
        <taxon>Enterobacteriaceae</taxon>
        <taxon>Salmonella</taxon>
    </lineage>
</organism>
<protein>
    <submittedName>
        <fullName evidence="3">Type IV secretion system protein VirB5</fullName>
    </submittedName>
</protein>
<dbReference type="InterPro" id="IPR014158">
    <property type="entry name" value="T4SS_VirB5"/>
</dbReference>
<dbReference type="Gene3D" id="1.20.58.430">
    <property type="entry name" value="Type IV secretion system, VirB5-domain"/>
    <property type="match status" value="1"/>
</dbReference>
<feature type="chain" id="PRO_5025566095" evidence="2">
    <location>
        <begin position="22"/>
        <end position="241"/>
    </location>
</feature>
<dbReference type="SUPFAM" id="SSF101082">
    <property type="entry name" value="Typo IV secretion system protein TraC"/>
    <property type="match status" value="1"/>
</dbReference>
<evidence type="ECO:0000256" key="1">
    <source>
        <dbReference type="SAM" id="Coils"/>
    </source>
</evidence>
<comment type="caution">
    <text evidence="3">The sequence shown here is derived from an EMBL/GenBank/DDBJ whole genome shotgun (WGS) entry which is preliminary data.</text>
</comment>
<sequence>MKYKLMGCILSTILFSSSAISSGIPVVDAVGNLQELNHWLEKVKQWEQTVTHYKDQMNAYKEQLATATGIRDVQAFLGQARYLANDIKSLQQRGISLNDLLTNPGGSYSSELNNLYNKYKVFDSCDENATGDYLNSCKQMVINQAVTIEDTTEVQDKISDVLGDISNLSNRIQDSKDSKESQDLANVVSAKSVQLNALTAQWEMSVKQAEQRSKMLEAQRQKAFSKQQLNAPVADLNNIGI</sequence>
<feature type="signal peptide" evidence="2">
    <location>
        <begin position="1"/>
        <end position="21"/>
    </location>
</feature>
<keyword evidence="1" id="KW-0175">Coiled coil</keyword>
<dbReference type="InterPro" id="IPR023220">
    <property type="entry name" value="T4SS_VirB5-domain"/>
</dbReference>